<sequence length="89" mass="10107">MDDSYKQKTDESYCFLSVSGGLKTYRTVKYPFLPNTLKTGLDGYQKLSEKARPADGANQTASNGVERCLRLFLQSRRCAHDLSFLPFFI</sequence>
<dbReference type="RefSeq" id="WP_214037743.1">
    <property type="nucleotide sequence ID" value="NZ_JAGJWT010000004.1"/>
</dbReference>
<dbReference type="AlphaFoldDB" id="A0A9X1CZF5"/>
<reference evidence="1" key="1">
    <citation type="submission" date="2021-04" db="EMBL/GenBank/DDBJ databases">
        <title>Genomic characterization of endocarditis-associated Neisseria elongata subsp. nitroreducens.</title>
        <authorList>
            <person name="Schorner M."/>
            <person name="Passarelli-Araujo H."/>
            <person name="Scheffer M."/>
            <person name="Barazzetti F."/>
            <person name="Martins J."/>
            <person name="Machado H."/>
            <person name="Palmeiro J."/>
            <person name="Bazzo M."/>
        </authorList>
    </citation>
    <scope>NUCLEOTIDE SEQUENCE</scope>
    <source>
        <strain evidence="1">Nel_M001</strain>
    </source>
</reference>
<dbReference type="EMBL" id="JAGJWT010000004">
    <property type="protein sequence ID" value="MBS9340428.1"/>
    <property type="molecule type" value="Genomic_DNA"/>
</dbReference>
<name>A0A9X1CZF5_NEIEL</name>
<evidence type="ECO:0000313" key="1">
    <source>
        <dbReference type="EMBL" id="MBS9340428.1"/>
    </source>
</evidence>
<protein>
    <submittedName>
        <fullName evidence="1">Uncharacterized protein</fullName>
    </submittedName>
</protein>
<dbReference type="Proteomes" id="UP000708805">
    <property type="component" value="Unassembled WGS sequence"/>
</dbReference>
<comment type="caution">
    <text evidence="1">The sequence shown here is derived from an EMBL/GenBank/DDBJ whole genome shotgun (WGS) entry which is preliminary data.</text>
</comment>
<organism evidence="1 2">
    <name type="scientific">Neisseria elongata subsp. nitroreducens</name>
    <dbReference type="NCBI Taxonomy" id="90367"/>
    <lineage>
        <taxon>Bacteria</taxon>
        <taxon>Pseudomonadati</taxon>
        <taxon>Pseudomonadota</taxon>
        <taxon>Betaproteobacteria</taxon>
        <taxon>Neisseriales</taxon>
        <taxon>Neisseriaceae</taxon>
        <taxon>Neisseria</taxon>
    </lineage>
</organism>
<evidence type="ECO:0000313" key="2">
    <source>
        <dbReference type="Proteomes" id="UP000708805"/>
    </source>
</evidence>
<gene>
    <name evidence="1" type="ORF">J8641_06285</name>
</gene>
<proteinExistence type="predicted"/>
<accession>A0A9X1CZF5</accession>